<dbReference type="SUPFAM" id="SSF52821">
    <property type="entry name" value="Rhodanese/Cell cycle control phosphatase"/>
    <property type="match status" value="2"/>
</dbReference>
<dbReference type="InterPro" id="IPR045078">
    <property type="entry name" value="TST/MPST-like"/>
</dbReference>
<dbReference type="RefSeq" id="WP_171681149.1">
    <property type="nucleotide sequence ID" value="NZ_JABGBN010000009.1"/>
</dbReference>
<sequence>MSKYLVSATELVSNPSATRQFIDARHDLINHQLGAQQYVEGHIPSAVFLDHETDLCAEKTGKNGRHPLPKREVFAELLAKRGIDINREIIVYDADNMMFAAHVWWMLRWLGFDNVRVLNGGFKAWKAAGGAVETGVATPLPPVEWSAKPSLVTIYTADDVLANLKEPRFTVLDARAPERYRGDVEPMDPVAGHIPGAINRPFAMNLNADGLMKSADELKAAFAQYNQHDLIVHQCGSGVTACHNALAMEEAGLTNYAIYSGSWSEWVADPSRPVATGE</sequence>
<dbReference type="EMBL" id="JABGBN010000009">
    <property type="protein sequence ID" value="NOL52464.1"/>
    <property type="molecule type" value="Genomic_DNA"/>
</dbReference>
<keyword evidence="2" id="KW-0677">Repeat</keyword>
<dbReference type="PROSITE" id="PS50206">
    <property type="entry name" value="RHODANESE_3"/>
    <property type="match status" value="2"/>
</dbReference>
<keyword evidence="5" id="KW-1185">Reference proteome</keyword>
<evidence type="ECO:0000259" key="3">
    <source>
        <dbReference type="PROSITE" id="PS50206"/>
    </source>
</evidence>
<proteinExistence type="predicted"/>
<reference evidence="4 5" key="1">
    <citation type="submission" date="2020-05" db="EMBL/GenBank/DDBJ databases">
        <authorList>
            <person name="Niu N."/>
        </authorList>
    </citation>
    <scope>NUCLEOTIDE SEQUENCE [LARGE SCALE GENOMIC DNA]</scope>
    <source>
        <strain evidence="4 5">3340-03</strain>
    </source>
</reference>
<name>A0A849P840_9BURK</name>
<dbReference type="CDD" id="cd01448">
    <property type="entry name" value="TST_Repeat_1"/>
    <property type="match status" value="1"/>
</dbReference>
<keyword evidence="1 4" id="KW-0808">Transferase</keyword>
<evidence type="ECO:0000313" key="5">
    <source>
        <dbReference type="Proteomes" id="UP000537862"/>
    </source>
</evidence>
<evidence type="ECO:0000313" key="4">
    <source>
        <dbReference type="EMBL" id="NOL52464.1"/>
    </source>
</evidence>
<feature type="domain" description="Rhodanese" evidence="3">
    <location>
        <begin position="15"/>
        <end position="134"/>
    </location>
</feature>
<dbReference type="InterPro" id="IPR036873">
    <property type="entry name" value="Rhodanese-like_dom_sf"/>
</dbReference>
<dbReference type="PANTHER" id="PTHR11364">
    <property type="entry name" value="THIOSULFATE SULFERTANSFERASE"/>
    <property type="match status" value="1"/>
</dbReference>
<dbReference type="Proteomes" id="UP000537862">
    <property type="component" value="Unassembled WGS sequence"/>
</dbReference>
<gene>
    <name evidence="4" type="ORF">HKX39_09835</name>
</gene>
<evidence type="ECO:0000256" key="2">
    <source>
        <dbReference type="ARBA" id="ARBA00022737"/>
    </source>
</evidence>
<feature type="domain" description="Rhodanese" evidence="3">
    <location>
        <begin position="165"/>
        <end position="275"/>
    </location>
</feature>
<dbReference type="PANTHER" id="PTHR11364:SF27">
    <property type="entry name" value="SULFURTRANSFERASE"/>
    <property type="match status" value="1"/>
</dbReference>
<comment type="caution">
    <text evidence="4">The sequence shown here is derived from an EMBL/GenBank/DDBJ whole genome shotgun (WGS) entry which is preliminary data.</text>
</comment>
<accession>A0A849P840</accession>
<organism evidence="4 5">
    <name type="scientific">Pelistega suis</name>
    <dbReference type="NCBI Taxonomy" id="1631957"/>
    <lineage>
        <taxon>Bacteria</taxon>
        <taxon>Pseudomonadati</taxon>
        <taxon>Pseudomonadota</taxon>
        <taxon>Betaproteobacteria</taxon>
        <taxon>Burkholderiales</taxon>
        <taxon>Alcaligenaceae</taxon>
        <taxon>Pelistega</taxon>
    </lineage>
</organism>
<protein>
    <submittedName>
        <fullName evidence="4">Sulfurtransferase</fullName>
    </submittedName>
</protein>
<dbReference type="SMART" id="SM00450">
    <property type="entry name" value="RHOD"/>
    <property type="match status" value="2"/>
</dbReference>
<dbReference type="CDD" id="cd01449">
    <property type="entry name" value="TST_Repeat_2"/>
    <property type="match status" value="1"/>
</dbReference>
<dbReference type="Pfam" id="PF00581">
    <property type="entry name" value="Rhodanese"/>
    <property type="match status" value="2"/>
</dbReference>
<dbReference type="Gene3D" id="3.40.250.10">
    <property type="entry name" value="Rhodanese-like domain"/>
    <property type="match status" value="2"/>
</dbReference>
<dbReference type="AlphaFoldDB" id="A0A849P840"/>
<dbReference type="InterPro" id="IPR001763">
    <property type="entry name" value="Rhodanese-like_dom"/>
</dbReference>
<dbReference type="GO" id="GO:0004792">
    <property type="term" value="F:thiosulfate-cyanide sulfurtransferase activity"/>
    <property type="evidence" value="ECO:0007669"/>
    <property type="project" value="TreeGrafter"/>
</dbReference>
<evidence type="ECO:0000256" key="1">
    <source>
        <dbReference type="ARBA" id="ARBA00022679"/>
    </source>
</evidence>